<feature type="domain" description="DUF5753" evidence="1">
    <location>
        <begin position="33"/>
        <end position="194"/>
    </location>
</feature>
<dbReference type="Proteomes" id="UP001501867">
    <property type="component" value="Unassembled WGS sequence"/>
</dbReference>
<comment type="caution">
    <text evidence="2">The sequence shown here is derived from an EMBL/GenBank/DDBJ whole genome shotgun (WGS) entry which is preliminary data.</text>
</comment>
<keyword evidence="3" id="KW-1185">Reference proteome</keyword>
<sequence length="200" mass="22751">MCRMTYTEWRELMSDGLRQGQDQVYADMEKTVLLRVYSSNVVPGFLQTPEYVRALLHNITDFFGTPNDVDQAVDARTARQRFLHEGDHQFRVIVEEQVLRHRIGDASTMREQLQHLLDSLTVPSLRVGIIPFGAERSVWPLESFYLYDDRQTLVENLTAKVDVKAPAELADYLRAFVGLSKSAVHGDNARVLIESALAAI</sequence>
<evidence type="ECO:0000313" key="2">
    <source>
        <dbReference type="EMBL" id="GAA0286957.1"/>
    </source>
</evidence>
<proteinExistence type="predicted"/>
<dbReference type="Pfam" id="PF19054">
    <property type="entry name" value="DUF5753"/>
    <property type="match status" value="1"/>
</dbReference>
<dbReference type="InterPro" id="IPR043917">
    <property type="entry name" value="DUF5753"/>
</dbReference>
<gene>
    <name evidence="2" type="ORF">GCM10010302_26640</name>
</gene>
<evidence type="ECO:0000313" key="3">
    <source>
        <dbReference type="Proteomes" id="UP001501867"/>
    </source>
</evidence>
<protein>
    <recommendedName>
        <fullName evidence="1">DUF5753 domain-containing protein</fullName>
    </recommendedName>
</protein>
<reference evidence="3" key="1">
    <citation type="journal article" date="2019" name="Int. J. Syst. Evol. Microbiol.">
        <title>The Global Catalogue of Microorganisms (GCM) 10K type strain sequencing project: providing services to taxonomists for standard genome sequencing and annotation.</title>
        <authorList>
            <consortium name="The Broad Institute Genomics Platform"/>
            <consortium name="The Broad Institute Genome Sequencing Center for Infectious Disease"/>
            <person name="Wu L."/>
            <person name="Ma J."/>
        </authorList>
    </citation>
    <scope>NUCLEOTIDE SEQUENCE [LARGE SCALE GENOMIC DNA]</scope>
    <source>
        <strain evidence="3">JCM 4505</strain>
    </source>
</reference>
<organism evidence="2 3">
    <name type="scientific">Streptomyces polychromogenes</name>
    <dbReference type="NCBI Taxonomy" id="67342"/>
    <lineage>
        <taxon>Bacteria</taxon>
        <taxon>Bacillati</taxon>
        <taxon>Actinomycetota</taxon>
        <taxon>Actinomycetes</taxon>
        <taxon>Kitasatosporales</taxon>
        <taxon>Streptomycetaceae</taxon>
        <taxon>Streptomyces</taxon>
    </lineage>
</organism>
<accession>A0ABP3F2Q1</accession>
<dbReference type="EMBL" id="BAAABV010000015">
    <property type="protein sequence ID" value="GAA0286957.1"/>
    <property type="molecule type" value="Genomic_DNA"/>
</dbReference>
<evidence type="ECO:0000259" key="1">
    <source>
        <dbReference type="Pfam" id="PF19054"/>
    </source>
</evidence>
<name>A0ABP3F2Q1_9ACTN</name>